<keyword evidence="8" id="KW-0256">Endoplasmic reticulum</keyword>
<feature type="transmembrane region" description="Helical" evidence="8">
    <location>
        <begin position="231"/>
        <end position="249"/>
    </location>
</feature>
<dbReference type="GeneID" id="9698325"/>
<feature type="transmembrane region" description="Helical" evidence="8">
    <location>
        <begin position="117"/>
        <end position="135"/>
    </location>
</feature>
<dbReference type="Proteomes" id="UP000002313">
    <property type="component" value="Chromosome IX"/>
</dbReference>
<protein>
    <recommendedName>
        <fullName evidence="8">GPI-anchored wall transfer protein</fullName>
        <ecNumber evidence="8">2.3.-.-</ecNumber>
    </recommendedName>
</protein>
<feature type="transmembrane region" description="Helical" evidence="8">
    <location>
        <begin position="147"/>
        <end position="165"/>
    </location>
</feature>
<gene>
    <name evidence="9" type="ORF">Eint_090050</name>
</gene>
<keyword evidence="8" id="KW-0012">Acyltransferase</keyword>
<accession>E0S918</accession>
<dbReference type="OrthoDB" id="15270at2759"/>
<dbReference type="GO" id="GO:0006506">
    <property type="term" value="P:GPI anchor biosynthetic process"/>
    <property type="evidence" value="ECO:0007669"/>
    <property type="project" value="UniProtKB-UniPathway"/>
</dbReference>
<dbReference type="GO" id="GO:0005789">
    <property type="term" value="C:endoplasmic reticulum membrane"/>
    <property type="evidence" value="ECO:0007669"/>
    <property type="project" value="UniProtKB-SubCell"/>
</dbReference>
<keyword evidence="6 8" id="KW-1133">Transmembrane helix</keyword>
<dbReference type="PANTHER" id="PTHR20661:SF0">
    <property type="entry name" value="PHOSPHATIDYLINOSITOL-GLYCAN BIOSYNTHESIS CLASS W PROTEIN"/>
    <property type="match status" value="1"/>
</dbReference>
<evidence type="ECO:0000256" key="8">
    <source>
        <dbReference type="RuleBase" id="RU280819"/>
    </source>
</evidence>
<comment type="function">
    <text evidence="8">A acetyltransferase, which acetylates the inositol ring of phosphatidylinositol during biosynthesis of GPI-anchor.</text>
</comment>
<evidence type="ECO:0000256" key="3">
    <source>
        <dbReference type="ARBA" id="ARBA00007559"/>
    </source>
</evidence>
<dbReference type="AlphaFoldDB" id="E0S918"/>
<dbReference type="GO" id="GO:0072659">
    <property type="term" value="P:protein localization to plasma membrane"/>
    <property type="evidence" value="ECO:0007669"/>
    <property type="project" value="TreeGrafter"/>
</dbReference>
<evidence type="ECO:0000256" key="7">
    <source>
        <dbReference type="ARBA" id="ARBA00023136"/>
    </source>
</evidence>
<dbReference type="InterPro" id="IPR009447">
    <property type="entry name" value="PIGW/GWT1"/>
</dbReference>
<feature type="transmembrane region" description="Helical" evidence="8">
    <location>
        <begin position="207"/>
        <end position="224"/>
    </location>
</feature>
<feature type="transmembrane region" description="Helical" evidence="8">
    <location>
        <begin position="294"/>
        <end position="315"/>
    </location>
</feature>
<reference evidence="9 10" key="1">
    <citation type="journal article" date="2010" name="Nat. Commun.">
        <title>The complete sequence of the smallest known nuclear genome from the microsporidian Encephalitozoon intestinalis.</title>
        <authorList>
            <person name="Corradi N."/>
            <person name="Pombert J.-F."/>
            <person name="Farinelli L."/>
            <person name="Didier E.S."/>
            <person name="Keeling P.J."/>
        </authorList>
    </citation>
    <scope>NUCLEOTIDE SEQUENCE [LARGE SCALE GENOMIC DNA]</scope>
    <source>
        <strain evidence="9 10">ATCC 50506</strain>
    </source>
</reference>
<dbReference type="HOGENOM" id="CLU_020802_3_0_1"/>
<proteinExistence type="inferred from homology"/>
<feature type="transmembrane region" description="Helical" evidence="8">
    <location>
        <begin position="327"/>
        <end position="349"/>
    </location>
</feature>
<organism evidence="9 10">
    <name type="scientific">Encephalitozoon intestinalis (strain ATCC 50506)</name>
    <name type="common">Microsporidian parasite</name>
    <name type="synonym">Septata intestinalis</name>
    <dbReference type="NCBI Taxonomy" id="876142"/>
    <lineage>
        <taxon>Eukaryota</taxon>
        <taxon>Fungi</taxon>
        <taxon>Fungi incertae sedis</taxon>
        <taxon>Microsporidia</taxon>
        <taxon>Unikaryonidae</taxon>
        <taxon>Encephalitozoon</taxon>
    </lineage>
</organism>
<evidence type="ECO:0000256" key="2">
    <source>
        <dbReference type="ARBA" id="ARBA00004687"/>
    </source>
</evidence>
<dbReference type="VEuPathDB" id="MicrosporidiaDB:Eint_090050"/>
<evidence type="ECO:0000256" key="4">
    <source>
        <dbReference type="ARBA" id="ARBA00022502"/>
    </source>
</evidence>
<dbReference type="UniPathway" id="UPA00196"/>
<evidence type="ECO:0000256" key="5">
    <source>
        <dbReference type="ARBA" id="ARBA00022692"/>
    </source>
</evidence>
<evidence type="ECO:0000256" key="1">
    <source>
        <dbReference type="ARBA" id="ARBA00004141"/>
    </source>
</evidence>
<comment type="similarity">
    <text evidence="3 8">Belongs to the PIGW family.</text>
</comment>
<evidence type="ECO:0000313" key="10">
    <source>
        <dbReference type="Proteomes" id="UP000002313"/>
    </source>
</evidence>
<comment type="subcellular location">
    <subcellularLocation>
        <location evidence="8">Endoplasmic reticulum membrane</location>
        <topology evidence="8">Multi-pass membrane protein</topology>
    </subcellularLocation>
    <subcellularLocation>
        <location evidence="1">Membrane</location>
        <topology evidence="1">Multi-pass membrane protein</topology>
    </subcellularLocation>
</comment>
<keyword evidence="4 8" id="KW-0337">GPI-anchor biosynthesis</keyword>
<dbReference type="KEGG" id="ein:Eint_090050"/>
<feature type="transmembrane region" description="Helical" evidence="8">
    <location>
        <begin position="390"/>
        <end position="410"/>
    </location>
</feature>
<keyword evidence="7 8" id="KW-0472">Membrane</keyword>
<sequence>MTKTLSEVELFAATSITQLSILVYYLMLPRSAFLEFVFSAIPLYFVVVFIGYSGLIYAGFSFMLIAYLLFTMFLEWKQRKSVWPWKSYAPSQYKQISSSVFQEKDLNTSIAIDRTRSLIITSVAITIFASDFSFYDGRKLGKSMDYGLKLMDIGVGSFVYNAGFFSVKASKQRKIKNILSSFFFGALRYLSKVILKLDVKDAEFGVHLNFFFMLGILNLASLFIDTYANFLVGFAMCLFHEIFLKFFGLEEVIYNSTRSNLITANIEGITFLLPQMGMFLMASDISKAIFKRKNTNIIMFYNLLFFTIFLMTRTYSVPCRRIHNLSFAMIIMFLHTTQGITFGIFNKAFRIEELKMHRFTSKYLLFILVWSNLLVFINKHFFSPKNIPNYLAHGLCIAYLFLVFYVPYVLKNMGFRRNTNQKDIKLFSHRD</sequence>
<dbReference type="EC" id="2.3.-.-" evidence="8"/>
<name>E0S918_ENCIT</name>
<dbReference type="Pfam" id="PF06423">
    <property type="entry name" value="GWT1"/>
    <property type="match status" value="1"/>
</dbReference>
<comment type="pathway">
    <text evidence="2 8">Glycolipid biosynthesis; glycosylphosphatidylinositol-anchor biosynthesis.</text>
</comment>
<evidence type="ECO:0000313" key="9">
    <source>
        <dbReference type="EMBL" id="ADM12135.1"/>
    </source>
</evidence>
<reference evidence="9 10" key="2">
    <citation type="journal article" date="2012" name="Proc. Natl. Acad. Sci. U.S.A.">
        <title>Gain and loss of multiple functionally related, horizontally transferred genes in the reduced genomes of two microsporidian parasites.</title>
        <authorList>
            <person name="Pombert J.-F."/>
            <person name="Selman M."/>
            <person name="Burki F."/>
            <person name="Bardell F.T."/>
            <person name="Farinelli L."/>
            <person name="Solter L.F."/>
            <person name="Whitman D.W."/>
            <person name="Weiss L.M."/>
            <person name="Corradi N."/>
            <person name="Keeling P.J."/>
        </authorList>
    </citation>
    <scope>NUCLEOTIDE SEQUENCE [LARGE SCALE GENOMIC DNA]</scope>
    <source>
        <strain evidence="9 10">ATCC 50506</strain>
    </source>
</reference>
<keyword evidence="10" id="KW-1185">Reference proteome</keyword>
<keyword evidence="8" id="KW-0808">Transferase</keyword>
<evidence type="ECO:0000256" key="6">
    <source>
        <dbReference type="ARBA" id="ARBA00022989"/>
    </source>
</evidence>
<feature type="transmembrane region" description="Helical" evidence="8">
    <location>
        <begin position="361"/>
        <end position="378"/>
    </location>
</feature>
<dbReference type="PANTHER" id="PTHR20661">
    <property type="entry name" value="PHOSPHATIDYLINOSITOL-GLYCAN BIOSYNTHESIS CLASS W PROTEIN"/>
    <property type="match status" value="1"/>
</dbReference>
<dbReference type="GO" id="GO:0032216">
    <property type="term" value="F:glucosaminyl-phosphatidylinositol O-acyltransferase activity"/>
    <property type="evidence" value="ECO:0007669"/>
    <property type="project" value="TreeGrafter"/>
</dbReference>
<feature type="transmembrane region" description="Helical" evidence="8">
    <location>
        <begin position="56"/>
        <end position="76"/>
    </location>
</feature>
<keyword evidence="5 8" id="KW-0812">Transmembrane</keyword>
<dbReference type="EMBL" id="CP001950">
    <property type="protein sequence ID" value="ADM12135.1"/>
    <property type="molecule type" value="Genomic_DNA"/>
</dbReference>
<dbReference type="RefSeq" id="XP_003073495.1">
    <property type="nucleotide sequence ID" value="XM_003073449.1"/>
</dbReference>